<evidence type="ECO:0000259" key="10">
    <source>
        <dbReference type="PROSITE" id="PS50110"/>
    </source>
</evidence>
<dbReference type="OrthoDB" id="9790669at2"/>
<dbReference type="SMART" id="SM00387">
    <property type="entry name" value="HATPase_c"/>
    <property type="match status" value="1"/>
</dbReference>
<keyword evidence="12" id="KW-0378">Hydrolase</keyword>
<dbReference type="eggNOG" id="COG0784">
    <property type="taxonomic scope" value="Bacteria"/>
</dbReference>
<dbReference type="Pfam" id="PF13426">
    <property type="entry name" value="PAS_9"/>
    <property type="match status" value="1"/>
</dbReference>
<keyword evidence="6" id="KW-0902">Two-component regulatory system</keyword>
<dbReference type="GO" id="GO:0000155">
    <property type="term" value="F:phosphorelay sensor kinase activity"/>
    <property type="evidence" value="ECO:0007669"/>
    <property type="project" value="InterPro"/>
</dbReference>
<reference evidence="12 13" key="1">
    <citation type="submission" date="2013-02" db="EMBL/GenBank/DDBJ databases">
        <title>Genome sequence of Clostridium saccharoperbutylacetonicum N1-4(HMT).</title>
        <authorList>
            <person name="Poehlein A."/>
            <person name="Daniel R."/>
        </authorList>
    </citation>
    <scope>NUCLEOTIDE SEQUENCE [LARGE SCALE GENOMIC DNA]</scope>
    <source>
        <strain evidence="13">N1-4(HMT)</strain>
    </source>
</reference>
<comment type="function">
    <text evidence="7">May play the central regulatory role in sporulation. It may be an element of the effector pathway responsible for the activation of sporulation genes in response to nutritional stress. Spo0A may act in concert with spo0H (a sigma factor) to control the expression of some genes that are critical to the sporulation process.</text>
</comment>
<evidence type="ECO:0000259" key="11">
    <source>
        <dbReference type="PROSITE" id="PS50112"/>
    </source>
</evidence>
<dbReference type="InterPro" id="IPR036097">
    <property type="entry name" value="HisK_dim/P_sf"/>
</dbReference>
<dbReference type="GO" id="GO:0016787">
    <property type="term" value="F:hydrolase activity"/>
    <property type="evidence" value="ECO:0007669"/>
    <property type="project" value="UniProtKB-KW"/>
</dbReference>
<feature type="domain" description="Histidine kinase" evidence="9">
    <location>
        <begin position="148"/>
        <end position="370"/>
    </location>
</feature>
<evidence type="ECO:0000256" key="5">
    <source>
        <dbReference type="ARBA" id="ARBA00022777"/>
    </source>
</evidence>
<dbReference type="CDD" id="cd00082">
    <property type="entry name" value="HisKA"/>
    <property type="match status" value="1"/>
</dbReference>
<evidence type="ECO:0000256" key="3">
    <source>
        <dbReference type="ARBA" id="ARBA00018672"/>
    </source>
</evidence>
<dbReference type="EC" id="2.7.13.3" evidence="2"/>
<evidence type="ECO:0000256" key="8">
    <source>
        <dbReference type="PROSITE-ProRule" id="PRU00169"/>
    </source>
</evidence>
<sequence length="503" mass="56780">MDNNFIENNQLLMSSILNTTNSGILVADPNKDGYPIIYANTSFLNITKYSKEELLQNNLFDIILNNLDASTKKTLYDLIINKEIIKNKLLNYKKDMINTYISLSFHPIYDTNNSLLYFLFYFDDITKEISLKIQKEKALKTESCFLSNISHEMKTPLNCIIGIVDLLTKTDSSDMDKKYLDTLESNSKQLLDLIESMLSLSELDSGNDGSNNSLFNITDLVNSLVDDYKNKILGKGLSFNYNYDEKIPPALIGDSAKLKKILSSLLDNCLKFTDSGEIAFNIDLKSIEENNKIYISFTLSDTGLGIPKSELLNILDFGSRLSNFAYDKHRLTLFNVALAKKLVALVNGTIDIKSSSDTGTTVNFICPFEIMPKVNSSSSNETKKILIVEDSEDNRFLFHSYLKKTPYSIDDAENGKEAYEKFKLATYDLILMDIQMPIMDGYTSTSLIRDYEKQNNLPPTTIIALTAFSFKEDLDKAIEAGCNFTLTKPVKKAMLLETITNVL</sequence>
<dbReference type="KEGG" id="csr:Cspa_c03650"/>
<dbReference type="Pfam" id="PF00512">
    <property type="entry name" value="HisKA"/>
    <property type="match status" value="1"/>
</dbReference>
<evidence type="ECO:0000259" key="9">
    <source>
        <dbReference type="PROSITE" id="PS50109"/>
    </source>
</evidence>
<dbReference type="SUPFAM" id="SSF47384">
    <property type="entry name" value="Homodimeric domain of signal transducing histidine kinase"/>
    <property type="match status" value="1"/>
</dbReference>
<evidence type="ECO:0000313" key="13">
    <source>
        <dbReference type="Proteomes" id="UP000011728"/>
    </source>
</evidence>
<evidence type="ECO:0000256" key="4">
    <source>
        <dbReference type="ARBA" id="ARBA00022553"/>
    </source>
</evidence>
<dbReference type="SUPFAM" id="SSF55785">
    <property type="entry name" value="PYP-like sensor domain (PAS domain)"/>
    <property type="match status" value="1"/>
</dbReference>
<dbReference type="InterPro" id="IPR011006">
    <property type="entry name" value="CheY-like_superfamily"/>
</dbReference>
<organism evidence="12 13">
    <name type="scientific">Clostridium saccharoperbutylacetonicum N1-4(HMT)</name>
    <dbReference type="NCBI Taxonomy" id="931276"/>
    <lineage>
        <taxon>Bacteria</taxon>
        <taxon>Bacillati</taxon>
        <taxon>Bacillota</taxon>
        <taxon>Clostridia</taxon>
        <taxon>Eubacteriales</taxon>
        <taxon>Clostridiaceae</taxon>
        <taxon>Clostridium</taxon>
    </lineage>
</organism>
<dbReference type="Gene3D" id="3.30.450.20">
    <property type="entry name" value="PAS domain"/>
    <property type="match status" value="1"/>
</dbReference>
<dbReference type="Pfam" id="PF00072">
    <property type="entry name" value="Response_reg"/>
    <property type="match status" value="1"/>
</dbReference>
<dbReference type="HOGENOM" id="CLU_000445_114_15_9"/>
<dbReference type="InterPro" id="IPR000014">
    <property type="entry name" value="PAS"/>
</dbReference>
<evidence type="ECO:0000313" key="12">
    <source>
        <dbReference type="EMBL" id="AGF54183.1"/>
    </source>
</evidence>
<dbReference type="STRING" id="36745.CLSAP_03600"/>
<dbReference type="InterPro" id="IPR003594">
    <property type="entry name" value="HATPase_dom"/>
</dbReference>
<gene>
    <name evidence="12" type="primary">luxQ</name>
    <name evidence="12" type="ORF">Cspa_c03650</name>
</gene>
<dbReference type="Pfam" id="PF02518">
    <property type="entry name" value="HATPase_c"/>
    <property type="match status" value="1"/>
</dbReference>
<dbReference type="InterPro" id="IPR035965">
    <property type="entry name" value="PAS-like_dom_sf"/>
</dbReference>
<dbReference type="Gene3D" id="3.30.565.10">
    <property type="entry name" value="Histidine kinase-like ATPase, C-terminal domain"/>
    <property type="match status" value="1"/>
</dbReference>
<evidence type="ECO:0000256" key="1">
    <source>
        <dbReference type="ARBA" id="ARBA00000085"/>
    </source>
</evidence>
<dbReference type="InterPro" id="IPR001789">
    <property type="entry name" value="Sig_transdc_resp-reg_receiver"/>
</dbReference>
<dbReference type="CDD" id="cd00130">
    <property type="entry name" value="PAS"/>
    <property type="match status" value="1"/>
</dbReference>
<keyword evidence="13" id="KW-1185">Reference proteome</keyword>
<dbReference type="PANTHER" id="PTHR45339">
    <property type="entry name" value="HYBRID SIGNAL TRANSDUCTION HISTIDINE KINASE J"/>
    <property type="match status" value="1"/>
</dbReference>
<keyword evidence="4 8" id="KW-0597">Phosphoprotein</keyword>
<dbReference type="eggNOG" id="COG5002">
    <property type="taxonomic scope" value="Bacteria"/>
</dbReference>
<keyword evidence="12" id="KW-0808">Transferase</keyword>
<dbReference type="EMBL" id="CP004121">
    <property type="protein sequence ID" value="AGF54183.1"/>
    <property type="molecule type" value="Genomic_DNA"/>
</dbReference>
<name>M1MCQ1_9CLOT</name>
<dbReference type="SUPFAM" id="SSF55874">
    <property type="entry name" value="ATPase domain of HSP90 chaperone/DNA topoisomerase II/histidine kinase"/>
    <property type="match status" value="1"/>
</dbReference>
<dbReference type="PROSITE" id="PS50110">
    <property type="entry name" value="RESPONSE_REGULATORY"/>
    <property type="match status" value="1"/>
</dbReference>
<dbReference type="Proteomes" id="UP000011728">
    <property type="component" value="Chromosome"/>
</dbReference>
<dbReference type="InterPro" id="IPR003661">
    <property type="entry name" value="HisK_dim/P_dom"/>
</dbReference>
<dbReference type="RefSeq" id="WP_015390509.1">
    <property type="nucleotide sequence ID" value="NC_020291.1"/>
</dbReference>
<dbReference type="SMART" id="SM00388">
    <property type="entry name" value="HisKA"/>
    <property type="match status" value="1"/>
</dbReference>
<comment type="catalytic activity">
    <reaction evidence="1">
        <text>ATP + protein L-histidine = ADP + protein N-phospho-L-histidine.</text>
        <dbReference type="EC" id="2.7.13.3"/>
    </reaction>
</comment>
<dbReference type="SMART" id="SM00091">
    <property type="entry name" value="PAS"/>
    <property type="match status" value="1"/>
</dbReference>
<dbReference type="SMART" id="SM00448">
    <property type="entry name" value="REC"/>
    <property type="match status" value="1"/>
</dbReference>
<dbReference type="PANTHER" id="PTHR45339:SF1">
    <property type="entry name" value="HYBRID SIGNAL TRANSDUCTION HISTIDINE KINASE J"/>
    <property type="match status" value="1"/>
</dbReference>
<dbReference type="InterPro" id="IPR036890">
    <property type="entry name" value="HATPase_C_sf"/>
</dbReference>
<dbReference type="PROSITE" id="PS50112">
    <property type="entry name" value="PAS"/>
    <property type="match status" value="1"/>
</dbReference>
<evidence type="ECO:0000256" key="7">
    <source>
        <dbReference type="ARBA" id="ARBA00024867"/>
    </source>
</evidence>
<proteinExistence type="predicted"/>
<protein>
    <recommendedName>
        <fullName evidence="3">Stage 0 sporulation protein A homolog</fullName>
        <ecNumber evidence="2">2.7.13.3</ecNumber>
    </recommendedName>
</protein>
<evidence type="ECO:0000256" key="6">
    <source>
        <dbReference type="ARBA" id="ARBA00023012"/>
    </source>
</evidence>
<dbReference type="Gene3D" id="1.10.287.130">
    <property type="match status" value="1"/>
</dbReference>
<feature type="domain" description="PAS" evidence="11">
    <location>
        <begin position="9"/>
        <end position="82"/>
    </location>
</feature>
<keyword evidence="5 12" id="KW-0418">Kinase</keyword>
<dbReference type="Gene3D" id="3.40.50.2300">
    <property type="match status" value="1"/>
</dbReference>
<accession>M1MCQ1</accession>
<dbReference type="SUPFAM" id="SSF52172">
    <property type="entry name" value="CheY-like"/>
    <property type="match status" value="1"/>
</dbReference>
<feature type="modified residue" description="4-aspartylphosphate" evidence="8">
    <location>
        <position position="433"/>
    </location>
</feature>
<evidence type="ECO:0000256" key="2">
    <source>
        <dbReference type="ARBA" id="ARBA00012438"/>
    </source>
</evidence>
<feature type="domain" description="Response regulatory" evidence="10">
    <location>
        <begin position="384"/>
        <end position="503"/>
    </location>
</feature>
<dbReference type="PROSITE" id="PS50109">
    <property type="entry name" value="HIS_KIN"/>
    <property type="match status" value="1"/>
</dbReference>
<dbReference type="PATRIC" id="fig|931276.5.peg.345"/>
<dbReference type="NCBIfam" id="TIGR00229">
    <property type="entry name" value="sensory_box"/>
    <property type="match status" value="1"/>
</dbReference>
<dbReference type="AlphaFoldDB" id="M1MCQ1"/>
<dbReference type="CDD" id="cd17546">
    <property type="entry name" value="REC_hyHK_CKI1_RcsC-like"/>
    <property type="match status" value="1"/>
</dbReference>
<dbReference type="InterPro" id="IPR005467">
    <property type="entry name" value="His_kinase_dom"/>
</dbReference>